<dbReference type="Proteomes" id="UP000052023">
    <property type="component" value="Unassembled WGS sequence"/>
</dbReference>
<sequence>MRDRWSYVLLAEELRPVVEEPKRDAPELFRRMLFNALISNIDDHPRNHAIIAKDRHWKLSPAYDLAPSPVIAQERRDLAMDAGDQGRFANAKNLLSQRARFLQEEEEAKAIVADMTEKVRATWYDTVQAKGVTEKDAETIRGAFVYEGFSR</sequence>
<evidence type="ECO:0000256" key="2">
    <source>
        <dbReference type="ARBA" id="ARBA00022679"/>
    </source>
</evidence>
<dbReference type="GO" id="GO:0005829">
    <property type="term" value="C:cytosol"/>
    <property type="evidence" value="ECO:0007669"/>
    <property type="project" value="TreeGrafter"/>
</dbReference>
<dbReference type="EMBL" id="LLYA01000225">
    <property type="protein sequence ID" value="KRR15815.1"/>
    <property type="molecule type" value="Genomic_DNA"/>
</dbReference>
<protein>
    <recommendedName>
        <fullName evidence="4">HipA-like C-terminal domain-containing protein</fullName>
    </recommendedName>
</protein>
<name>A0A0R3M6Q1_9BRAD</name>
<dbReference type="PANTHER" id="PTHR37419">
    <property type="entry name" value="SERINE/THREONINE-PROTEIN KINASE TOXIN HIPA"/>
    <property type="match status" value="1"/>
</dbReference>
<comment type="similarity">
    <text evidence="1">Belongs to the HipA Ser/Thr kinase family.</text>
</comment>
<accession>A0A0R3M6Q1</accession>
<keyword evidence="3" id="KW-0418">Kinase</keyword>
<dbReference type="RefSeq" id="WP_057848152.1">
    <property type="nucleotide sequence ID" value="NZ_LLYA01000225.1"/>
</dbReference>
<dbReference type="Gene3D" id="1.10.1070.20">
    <property type="match status" value="1"/>
</dbReference>
<evidence type="ECO:0000313" key="6">
    <source>
        <dbReference type="Proteomes" id="UP000052023"/>
    </source>
</evidence>
<reference evidence="5 6" key="1">
    <citation type="submission" date="2014-03" db="EMBL/GenBank/DDBJ databases">
        <title>Bradyrhizobium valentinum sp. nov., isolated from effective nodules of Lupinus mariae-josephae, a lupine endemic of basic-lime soils in Eastern Spain.</title>
        <authorList>
            <person name="Duran D."/>
            <person name="Rey L."/>
            <person name="Navarro A."/>
            <person name="Busquets A."/>
            <person name="Imperial J."/>
            <person name="Ruiz-Argueso T."/>
        </authorList>
    </citation>
    <scope>NUCLEOTIDE SEQUENCE [LARGE SCALE GENOMIC DNA]</scope>
    <source>
        <strain evidence="5 6">Ro19</strain>
    </source>
</reference>
<dbReference type="PANTHER" id="PTHR37419:SF8">
    <property type="entry name" value="TOXIN YJJJ"/>
    <property type="match status" value="1"/>
</dbReference>
<gene>
    <name evidence="5" type="ORF">CQ13_13915</name>
</gene>
<evidence type="ECO:0000313" key="5">
    <source>
        <dbReference type="EMBL" id="KRR15815.1"/>
    </source>
</evidence>
<organism evidence="5 6">
    <name type="scientific">Bradyrhizobium retamae</name>
    <dbReference type="NCBI Taxonomy" id="1300035"/>
    <lineage>
        <taxon>Bacteria</taxon>
        <taxon>Pseudomonadati</taxon>
        <taxon>Pseudomonadota</taxon>
        <taxon>Alphaproteobacteria</taxon>
        <taxon>Hyphomicrobiales</taxon>
        <taxon>Nitrobacteraceae</taxon>
        <taxon>Bradyrhizobium</taxon>
    </lineage>
</organism>
<keyword evidence="6" id="KW-1185">Reference proteome</keyword>
<dbReference type="Pfam" id="PF07804">
    <property type="entry name" value="HipA_C"/>
    <property type="match status" value="1"/>
</dbReference>
<feature type="domain" description="HipA-like C-terminal" evidence="4">
    <location>
        <begin position="6"/>
        <end position="123"/>
    </location>
</feature>
<dbReference type="InterPro" id="IPR012893">
    <property type="entry name" value="HipA-like_C"/>
</dbReference>
<dbReference type="GO" id="GO:0004674">
    <property type="term" value="F:protein serine/threonine kinase activity"/>
    <property type="evidence" value="ECO:0007669"/>
    <property type="project" value="TreeGrafter"/>
</dbReference>
<evidence type="ECO:0000256" key="1">
    <source>
        <dbReference type="ARBA" id="ARBA00010164"/>
    </source>
</evidence>
<comment type="caution">
    <text evidence="5">The sequence shown here is derived from an EMBL/GenBank/DDBJ whole genome shotgun (WGS) entry which is preliminary data.</text>
</comment>
<evidence type="ECO:0000259" key="4">
    <source>
        <dbReference type="Pfam" id="PF07804"/>
    </source>
</evidence>
<proteinExistence type="inferred from homology"/>
<dbReference type="InterPro" id="IPR052028">
    <property type="entry name" value="HipA_Ser/Thr_kinase"/>
</dbReference>
<dbReference type="AlphaFoldDB" id="A0A0R3M6Q1"/>
<evidence type="ECO:0000256" key="3">
    <source>
        <dbReference type="ARBA" id="ARBA00022777"/>
    </source>
</evidence>
<keyword evidence="2" id="KW-0808">Transferase</keyword>